<accession>A0A6V7QGH9</accession>
<protein>
    <submittedName>
        <fullName evidence="2">Uncharacterized protein</fullName>
    </submittedName>
</protein>
<organism evidence="2">
    <name type="scientific">Ananas comosus var. bracteatus</name>
    <name type="common">red pineapple</name>
    <dbReference type="NCBI Taxonomy" id="296719"/>
    <lineage>
        <taxon>Eukaryota</taxon>
        <taxon>Viridiplantae</taxon>
        <taxon>Streptophyta</taxon>
        <taxon>Embryophyta</taxon>
        <taxon>Tracheophyta</taxon>
        <taxon>Spermatophyta</taxon>
        <taxon>Magnoliopsida</taxon>
        <taxon>Liliopsida</taxon>
        <taxon>Poales</taxon>
        <taxon>Bromeliaceae</taxon>
        <taxon>Bromelioideae</taxon>
        <taxon>Ananas</taxon>
    </lineage>
</organism>
<dbReference type="AlphaFoldDB" id="A0A6V7QGH9"/>
<reference evidence="2" key="1">
    <citation type="submission" date="2020-07" db="EMBL/GenBank/DDBJ databases">
        <authorList>
            <person name="Lin J."/>
        </authorList>
    </citation>
    <scope>NUCLEOTIDE SEQUENCE</scope>
</reference>
<dbReference type="EMBL" id="LR862135">
    <property type="protein sequence ID" value="CAD1842071.1"/>
    <property type="molecule type" value="Genomic_DNA"/>
</dbReference>
<gene>
    <name evidence="2" type="ORF">CB5_LOCUS25282</name>
</gene>
<proteinExistence type="predicted"/>
<evidence type="ECO:0000256" key="1">
    <source>
        <dbReference type="SAM" id="MobiDB-lite"/>
    </source>
</evidence>
<feature type="compositionally biased region" description="Basic and acidic residues" evidence="1">
    <location>
        <begin position="162"/>
        <end position="176"/>
    </location>
</feature>
<sequence>MANGTRLRQQTTSYNQSFEEALQSARDVNQKLDVLIEALQKEEARRHEIMMQENARRHEQILELIRSRFVHAREKEITVQDPKEEKELIPIPIPIPLEKRVSSLTNSVIDKPAAVNEVEQRHLGILQMEDSNGHDASRPEGLLRLHATQPPPTKSIPNVETRNIEHSSSDRSKLRDNIIPPPIRTNNGEEPPLGTHKLQESEEEPNPQWPATSKRTMMQGRCYGYGEEYITGQQCKDSSLRMLPAQKRGEVGAEFEAAKEEGCEPQQVEDGNVYEATSIKESDNQTQLILNDDSILHSFVDFGIAKGTGVEFTTVAPLIVIADRGPKMLNKSYYPRFAKNEQGHQFLADSRELGLNNSDIVLRIDWMKEYRQVPFDPGPNKGTTHSIEGVDLMLSPGYLKTYKLMRLGPEQGKVTIYSMEERVSQRPVTPIKLHQFSHQQKREVAVMQRQQEKNEDYKVQRLVQNSRLAGACYVWDYVNEYKKLGTVLKMPHPCSRFLAYEQDKLQESDELIAYLNNGLNQKHQGRSIYKIETIAIMLVVATWEQNVKHKQLVSRINHGDHKQLLEQKDHIVIQQLEQNCNVGLRAKRKIRLKQCHFGLSPARWWKKGQVIHFFEEPPNKQQQRKEYNADKRRSKGVFEVKEKLCLKLLLCEQPIMPLEGYLRLTLNQFGLYYISEHTSLVARRLRLPEGPKGESLPQQEPPSMLPTRIDRHVWARIGNTSNQHKVVQENRTEVQIWLKRSNFEEEECAAGGNQWEPQTSQRDPSLRTRMVLRGRDCNNPEE</sequence>
<feature type="region of interest" description="Disordered" evidence="1">
    <location>
        <begin position="144"/>
        <end position="213"/>
    </location>
</feature>
<name>A0A6V7QGH9_ANACO</name>
<evidence type="ECO:0000313" key="2">
    <source>
        <dbReference type="EMBL" id="CAD1842071.1"/>
    </source>
</evidence>